<protein>
    <submittedName>
        <fullName evidence="4">LytTR family transcriptional regulator</fullName>
    </submittedName>
</protein>
<keyword evidence="2" id="KW-0812">Transmembrane</keyword>
<dbReference type="SMART" id="SM00850">
    <property type="entry name" value="LytTR"/>
    <property type="match status" value="1"/>
</dbReference>
<evidence type="ECO:0000256" key="2">
    <source>
        <dbReference type="SAM" id="Phobius"/>
    </source>
</evidence>
<sequence>MIWPTHWCEMQIVYLNGRSLQLTWREVQAQFRHPLFVGMILMLELCIVLIGPYDHLLNFDALQLAIFYAVAFSSVTGALYLALYICHRRGWRAYSLFTVTFGCLAATLCGLIAALVLGAPMPTVRDMALVTGFNLVFCYLGEVIQSTFVIPRVLADLRGRPQKAVLAEFLASEAGTVQHPPAPVASMSVPPPTLASLPPEITALKAARVTLFGLSFVTRSICLIVAEEHYVAVILNDGARHLLRGRIADAVAALPPDLGQRVHRSYWVATAAVAAFRPDKPGAQLVLITGQTLPVARPRLAAVRAWAEAAAGAEKPAGRKTKTQKAPQRVPPVSS</sequence>
<comment type="caution">
    <text evidence="4">The sequence shown here is derived from an EMBL/GenBank/DDBJ whole genome shotgun (WGS) entry which is preliminary data.</text>
</comment>
<proteinExistence type="predicted"/>
<feature type="transmembrane region" description="Helical" evidence="2">
    <location>
        <begin position="93"/>
        <end position="117"/>
    </location>
</feature>
<evidence type="ECO:0000313" key="4">
    <source>
        <dbReference type="EMBL" id="RGP38180.1"/>
    </source>
</evidence>
<gene>
    <name evidence="4" type="ORF">D1012_04940</name>
</gene>
<evidence type="ECO:0000256" key="1">
    <source>
        <dbReference type="SAM" id="MobiDB-lite"/>
    </source>
</evidence>
<dbReference type="PROSITE" id="PS50930">
    <property type="entry name" value="HTH_LYTTR"/>
    <property type="match status" value="1"/>
</dbReference>
<feature type="region of interest" description="Disordered" evidence="1">
    <location>
        <begin position="310"/>
        <end position="335"/>
    </location>
</feature>
<keyword evidence="2" id="KW-0472">Membrane</keyword>
<evidence type="ECO:0000259" key="3">
    <source>
        <dbReference type="PROSITE" id="PS50930"/>
    </source>
</evidence>
<dbReference type="Gene3D" id="2.40.50.1020">
    <property type="entry name" value="LytTr DNA-binding domain"/>
    <property type="match status" value="1"/>
</dbReference>
<evidence type="ECO:0000313" key="5">
    <source>
        <dbReference type="Proteomes" id="UP000284547"/>
    </source>
</evidence>
<dbReference type="AlphaFoldDB" id="A0A411Z542"/>
<keyword evidence="5" id="KW-1185">Reference proteome</keyword>
<reference evidence="4 5" key="1">
    <citation type="submission" date="2018-08" db="EMBL/GenBank/DDBJ databases">
        <title>Flavobacterium tibetense sp. nov., isolated from a wetland YonghuCo on Tibetan Plateau.</title>
        <authorList>
            <person name="Phurbu D."/>
            <person name="Lu H."/>
            <person name="Xing P."/>
        </authorList>
    </citation>
    <scope>NUCLEOTIDE SEQUENCE [LARGE SCALE GENOMIC DNA]</scope>
    <source>
        <strain evidence="4 5">DJC</strain>
    </source>
</reference>
<accession>A0A411Z542</accession>
<name>A0A411Z542_9RHOB</name>
<organism evidence="4 5">
    <name type="scientific">Pseudotabrizicola alkalilacus</name>
    <dbReference type="NCBI Taxonomy" id="2305252"/>
    <lineage>
        <taxon>Bacteria</taxon>
        <taxon>Pseudomonadati</taxon>
        <taxon>Pseudomonadota</taxon>
        <taxon>Alphaproteobacteria</taxon>
        <taxon>Rhodobacterales</taxon>
        <taxon>Paracoccaceae</taxon>
        <taxon>Pseudotabrizicola</taxon>
    </lineage>
</organism>
<dbReference type="InterPro" id="IPR007492">
    <property type="entry name" value="LytTR_DNA-bd_dom"/>
</dbReference>
<dbReference type="Pfam" id="PF04397">
    <property type="entry name" value="LytTR"/>
    <property type="match status" value="1"/>
</dbReference>
<feature type="transmembrane region" description="Helical" evidence="2">
    <location>
        <begin position="65"/>
        <end position="86"/>
    </location>
</feature>
<keyword evidence="2" id="KW-1133">Transmembrane helix</keyword>
<dbReference type="Proteomes" id="UP000284547">
    <property type="component" value="Unassembled WGS sequence"/>
</dbReference>
<dbReference type="GO" id="GO:0003677">
    <property type="term" value="F:DNA binding"/>
    <property type="evidence" value="ECO:0007669"/>
    <property type="project" value="InterPro"/>
</dbReference>
<feature type="transmembrane region" description="Helical" evidence="2">
    <location>
        <begin position="35"/>
        <end position="53"/>
    </location>
</feature>
<feature type="transmembrane region" description="Helical" evidence="2">
    <location>
        <begin position="129"/>
        <end position="150"/>
    </location>
</feature>
<feature type="domain" description="HTH LytTR-type" evidence="3">
    <location>
        <begin position="218"/>
        <end position="309"/>
    </location>
</feature>
<dbReference type="EMBL" id="QWEY01000002">
    <property type="protein sequence ID" value="RGP38180.1"/>
    <property type="molecule type" value="Genomic_DNA"/>
</dbReference>